<name>A0ABW8MY35_9BURK</name>
<dbReference type="InterPro" id="IPR029045">
    <property type="entry name" value="ClpP/crotonase-like_dom_sf"/>
</dbReference>
<dbReference type="SUPFAM" id="SSF52096">
    <property type="entry name" value="ClpP/crotonase"/>
    <property type="match status" value="1"/>
</dbReference>
<dbReference type="PROSITE" id="PS00166">
    <property type="entry name" value="ENOYL_COA_HYDRATASE"/>
    <property type="match status" value="1"/>
</dbReference>
<proteinExistence type="inferred from homology"/>
<dbReference type="EC" id="4.2.1.17" evidence="3"/>
<dbReference type="PANTHER" id="PTHR11941:SF54">
    <property type="entry name" value="ENOYL-COA HYDRATASE, MITOCHONDRIAL"/>
    <property type="match status" value="1"/>
</dbReference>
<dbReference type="Gene3D" id="3.90.226.10">
    <property type="entry name" value="2-enoyl-CoA Hydratase, Chain A, domain 1"/>
    <property type="match status" value="1"/>
</dbReference>
<sequence>MPSSNILFCIDRHVATVTLDRGARHNALTMAMLTDVDLALAEIENAKDVRVAVFRSTSPRFFCSGADIEEWGDIDPEGMGSRFIRAGNRVFRRIAELDIPTISVLSGSALGGGLELALSCDFRYASTSAMLGFPEASVGAIPGWMGCQRLSDLVGTSRSRELVLLGEPITAVRAAEWGIVNEALPQEQLDVRVAEICALLKRRSSASLSVGKRLLRIVESGQAELAHEFAASVCKSTPDAVEGVKAFREKRDAEFYRML</sequence>
<dbReference type="InterPro" id="IPR018376">
    <property type="entry name" value="Enoyl-CoA_hyd/isom_CS"/>
</dbReference>
<evidence type="ECO:0000256" key="2">
    <source>
        <dbReference type="RuleBase" id="RU003707"/>
    </source>
</evidence>
<keyword evidence="4" id="KW-1185">Reference proteome</keyword>
<evidence type="ECO:0000313" key="3">
    <source>
        <dbReference type="EMBL" id="MFK4448644.1"/>
    </source>
</evidence>
<dbReference type="PANTHER" id="PTHR11941">
    <property type="entry name" value="ENOYL-COA HYDRATASE-RELATED"/>
    <property type="match status" value="1"/>
</dbReference>
<dbReference type="CDD" id="cd06558">
    <property type="entry name" value="crotonase-like"/>
    <property type="match status" value="1"/>
</dbReference>
<organism evidence="3 4">
    <name type="scientific">Caballeronia udeis</name>
    <dbReference type="NCBI Taxonomy" id="1232866"/>
    <lineage>
        <taxon>Bacteria</taxon>
        <taxon>Pseudomonadati</taxon>
        <taxon>Pseudomonadota</taxon>
        <taxon>Betaproteobacteria</taxon>
        <taxon>Burkholderiales</taxon>
        <taxon>Burkholderiaceae</taxon>
        <taxon>Caballeronia</taxon>
    </lineage>
</organism>
<evidence type="ECO:0000313" key="4">
    <source>
        <dbReference type="Proteomes" id="UP001620514"/>
    </source>
</evidence>
<keyword evidence="3" id="KW-0456">Lyase</keyword>
<accession>A0ABW8MY35</accession>
<evidence type="ECO:0000256" key="1">
    <source>
        <dbReference type="ARBA" id="ARBA00005254"/>
    </source>
</evidence>
<dbReference type="Proteomes" id="UP001620514">
    <property type="component" value="Unassembled WGS sequence"/>
</dbReference>
<dbReference type="RefSeq" id="WP_404615100.1">
    <property type="nucleotide sequence ID" value="NZ_JBIYDN010000056.1"/>
</dbReference>
<dbReference type="InterPro" id="IPR001753">
    <property type="entry name" value="Enoyl-CoA_hydra/iso"/>
</dbReference>
<protein>
    <submittedName>
        <fullName evidence="3">Enoyl-CoA hydratase</fullName>
        <ecNumber evidence="3">4.2.1.17</ecNumber>
    </submittedName>
</protein>
<dbReference type="Pfam" id="PF00378">
    <property type="entry name" value="ECH_1"/>
    <property type="match status" value="1"/>
</dbReference>
<comment type="similarity">
    <text evidence="1 2">Belongs to the enoyl-CoA hydratase/isomerase family.</text>
</comment>
<dbReference type="EMBL" id="JBIYDN010000056">
    <property type="protein sequence ID" value="MFK4448644.1"/>
    <property type="molecule type" value="Genomic_DNA"/>
</dbReference>
<dbReference type="GO" id="GO:0004300">
    <property type="term" value="F:enoyl-CoA hydratase activity"/>
    <property type="evidence" value="ECO:0007669"/>
    <property type="project" value="UniProtKB-EC"/>
</dbReference>
<comment type="caution">
    <text evidence="3">The sequence shown here is derived from an EMBL/GenBank/DDBJ whole genome shotgun (WGS) entry which is preliminary data.</text>
</comment>
<reference evidence="3 4" key="1">
    <citation type="submission" date="2024-11" db="EMBL/GenBank/DDBJ databases">
        <title>Using genomics to understand microbial adaptation to soil warming.</title>
        <authorList>
            <person name="Deangelis K.M. PhD."/>
        </authorList>
    </citation>
    <scope>NUCLEOTIDE SEQUENCE [LARGE SCALE GENOMIC DNA]</scope>
    <source>
        <strain evidence="3 4">GAS97</strain>
    </source>
</reference>
<gene>
    <name evidence="3" type="ORF">ABH943_008688</name>
</gene>